<feature type="compositionally biased region" description="Low complexity" evidence="1">
    <location>
        <begin position="32"/>
        <end position="51"/>
    </location>
</feature>
<organism evidence="3 4">
    <name type="scientific">Novosphingobium malaysiense</name>
    <dbReference type="NCBI Taxonomy" id="1348853"/>
    <lineage>
        <taxon>Bacteria</taxon>
        <taxon>Pseudomonadati</taxon>
        <taxon>Pseudomonadota</taxon>
        <taxon>Alphaproteobacteria</taxon>
        <taxon>Sphingomonadales</taxon>
        <taxon>Sphingomonadaceae</taxon>
        <taxon>Novosphingobium</taxon>
    </lineage>
</organism>
<evidence type="ECO:0000256" key="2">
    <source>
        <dbReference type="SAM" id="SignalP"/>
    </source>
</evidence>
<gene>
    <name evidence="3" type="ORF">LK12_19075</name>
</gene>
<dbReference type="STRING" id="1348853.LK12_19075"/>
<proteinExistence type="predicted"/>
<feature type="chain" id="PRO_5002065705" evidence="2">
    <location>
        <begin position="28"/>
        <end position="215"/>
    </location>
</feature>
<feature type="signal peptide" evidence="2">
    <location>
        <begin position="1"/>
        <end position="27"/>
    </location>
</feature>
<reference evidence="3 4" key="1">
    <citation type="submission" date="2014-10" db="EMBL/GenBank/DDBJ databases">
        <title>Genome sequence of Novosphingobium malaysiense MUSC 273(T).</title>
        <authorList>
            <person name="Lee L.-H."/>
        </authorList>
    </citation>
    <scope>NUCLEOTIDE SEQUENCE [LARGE SCALE GENOMIC DNA]</scope>
    <source>
        <strain evidence="3 4">MUSC 273</strain>
    </source>
</reference>
<accession>A0A0B1ZHK9</accession>
<dbReference type="OrthoDB" id="8224439at2"/>
<dbReference type="RefSeq" id="WP_039287637.1">
    <property type="nucleotide sequence ID" value="NZ_JTDI01000006.1"/>
</dbReference>
<dbReference type="EMBL" id="JTDI01000006">
    <property type="protein sequence ID" value="KHK89992.1"/>
    <property type="molecule type" value="Genomic_DNA"/>
</dbReference>
<keyword evidence="2" id="KW-0732">Signal</keyword>
<feature type="region of interest" description="Disordered" evidence="1">
    <location>
        <begin position="23"/>
        <end position="51"/>
    </location>
</feature>
<dbReference type="AlphaFoldDB" id="A0A0B1ZHK9"/>
<evidence type="ECO:0000313" key="3">
    <source>
        <dbReference type="EMBL" id="KHK89992.1"/>
    </source>
</evidence>
<sequence length="215" mass="21733">MQHVITATALALCLAGCSSEPSPSANAATAKAEPSPTANAATPSAQPAAVSAAAPDDGVAAAPPPMVLPVAVAPVLGLDGLDDLRIGEPVPKGGSWAERGAQVSDLCRIVSSPDYPGVYAIVETGKVRRITVGERSNVVLAEGIGVGTSEAEVKRAFPGFRADPHAYEEAPAKYLTAPGADSGEPALRFEIGRDGRVSLIHVGTMPVLGYVEGCA</sequence>
<dbReference type="Proteomes" id="UP000031057">
    <property type="component" value="Unassembled WGS sequence"/>
</dbReference>
<protein>
    <submittedName>
        <fullName evidence="3">Uncharacterized protein</fullName>
    </submittedName>
</protein>
<keyword evidence="4" id="KW-1185">Reference proteome</keyword>
<evidence type="ECO:0000256" key="1">
    <source>
        <dbReference type="SAM" id="MobiDB-lite"/>
    </source>
</evidence>
<name>A0A0B1ZHK9_9SPHN</name>
<evidence type="ECO:0000313" key="4">
    <source>
        <dbReference type="Proteomes" id="UP000031057"/>
    </source>
</evidence>
<comment type="caution">
    <text evidence="3">The sequence shown here is derived from an EMBL/GenBank/DDBJ whole genome shotgun (WGS) entry which is preliminary data.</text>
</comment>